<feature type="compositionally biased region" description="Polar residues" evidence="1">
    <location>
        <begin position="80"/>
        <end position="95"/>
    </location>
</feature>
<proteinExistence type="predicted"/>
<feature type="compositionally biased region" description="Low complexity" evidence="1">
    <location>
        <begin position="57"/>
        <end position="70"/>
    </location>
</feature>
<feature type="region of interest" description="Disordered" evidence="1">
    <location>
        <begin position="1"/>
        <end position="31"/>
    </location>
</feature>
<protein>
    <submittedName>
        <fullName evidence="2">Uncharacterized protein</fullName>
    </submittedName>
</protein>
<accession>S8EEK7</accession>
<sequence length="151" mass="15861">MPGTTSDRSSTHSPASVVSTPAWAPPRAPLPPHRLAKLANALGVPTPLPAGHAYTVSLTSPPWPNTSTSPAFSDHFRRSPTPSAASAQTFTSTPSSSKYLIHVIPPPHLPHDYDGADEADILPPPAGASGYHTQFRRGVLVPVYSTLSSQL</sequence>
<organism evidence="2 3">
    <name type="scientific">Fomitopsis schrenkii</name>
    <name type="common">Brown rot fungus</name>
    <dbReference type="NCBI Taxonomy" id="2126942"/>
    <lineage>
        <taxon>Eukaryota</taxon>
        <taxon>Fungi</taxon>
        <taxon>Dikarya</taxon>
        <taxon>Basidiomycota</taxon>
        <taxon>Agaricomycotina</taxon>
        <taxon>Agaricomycetes</taxon>
        <taxon>Polyporales</taxon>
        <taxon>Fomitopsis</taxon>
    </lineage>
</organism>
<evidence type="ECO:0000313" key="3">
    <source>
        <dbReference type="Proteomes" id="UP000015241"/>
    </source>
</evidence>
<evidence type="ECO:0000313" key="2">
    <source>
        <dbReference type="EMBL" id="EPT03442.1"/>
    </source>
</evidence>
<dbReference type="STRING" id="743788.S8EEK7"/>
<dbReference type="InParanoid" id="S8EEK7"/>
<feature type="compositionally biased region" description="Polar residues" evidence="1">
    <location>
        <begin position="1"/>
        <end position="19"/>
    </location>
</feature>
<dbReference type="eggNOG" id="ENOG502S8P6">
    <property type="taxonomic scope" value="Eukaryota"/>
</dbReference>
<name>S8EEK7_FOMSC</name>
<reference evidence="2 3" key="1">
    <citation type="journal article" date="2012" name="Science">
        <title>The Paleozoic origin of enzymatic lignin decomposition reconstructed from 31 fungal genomes.</title>
        <authorList>
            <person name="Floudas D."/>
            <person name="Binder M."/>
            <person name="Riley R."/>
            <person name="Barry K."/>
            <person name="Blanchette R.A."/>
            <person name="Henrissat B."/>
            <person name="Martinez A.T."/>
            <person name="Otillar R."/>
            <person name="Spatafora J.W."/>
            <person name="Yadav J.S."/>
            <person name="Aerts A."/>
            <person name="Benoit I."/>
            <person name="Boyd A."/>
            <person name="Carlson A."/>
            <person name="Copeland A."/>
            <person name="Coutinho P.M."/>
            <person name="de Vries R.P."/>
            <person name="Ferreira P."/>
            <person name="Findley K."/>
            <person name="Foster B."/>
            <person name="Gaskell J."/>
            <person name="Glotzer D."/>
            <person name="Gorecki P."/>
            <person name="Heitman J."/>
            <person name="Hesse C."/>
            <person name="Hori C."/>
            <person name="Igarashi K."/>
            <person name="Jurgens J.A."/>
            <person name="Kallen N."/>
            <person name="Kersten P."/>
            <person name="Kohler A."/>
            <person name="Kuees U."/>
            <person name="Kumar T.K.A."/>
            <person name="Kuo A."/>
            <person name="LaButti K."/>
            <person name="Larrondo L.F."/>
            <person name="Lindquist E."/>
            <person name="Ling A."/>
            <person name="Lombard V."/>
            <person name="Lucas S."/>
            <person name="Lundell T."/>
            <person name="Martin R."/>
            <person name="McLaughlin D.J."/>
            <person name="Morgenstern I."/>
            <person name="Morin E."/>
            <person name="Murat C."/>
            <person name="Nagy L.G."/>
            <person name="Nolan M."/>
            <person name="Ohm R.A."/>
            <person name="Patyshakuliyeva A."/>
            <person name="Rokas A."/>
            <person name="Ruiz-Duenas F.J."/>
            <person name="Sabat G."/>
            <person name="Salamov A."/>
            <person name="Samejima M."/>
            <person name="Schmutz J."/>
            <person name="Slot J.C."/>
            <person name="St John F."/>
            <person name="Stenlid J."/>
            <person name="Sun H."/>
            <person name="Sun S."/>
            <person name="Syed K."/>
            <person name="Tsang A."/>
            <person name="Wiebenga A."/>
            <person name="Young D."/>
            <person name="Pisabarro A."/>
            <person name="Eastwood D.C."/>
            <person name="Martin F."/>
            <person name="Cullen D."/>
            <person name="Grigoriev I.V."/>
            <person name="Hibbett D.S."/>
        </authorList>
    </citation>
    <scope>NUCLEOTIDE SEQUENCE</scope>
    <source>
        <strain evidence="3">FP-58527</strain>
    </source>
</reference>
<feature type="non-terminal residue" evidence="2">
    <location>
        <position position="151"/>
    </location>
</feature>
<dbReference type="EMBL" id="KE504130">
    <property type="protein sequence ID" value="EPT03442.1"/>
    <property type="molecule type" value="Genomic_DNA"/>
</dbReference>
<feature type="region of interest" description="Disordered" evidence="1">
    <location>
        <begin position="49"/>
        <end position="95"/>
    </location>
</feature>
<dbReference type="HOGENOM" id="CLU_1735785_0_0_1"/>
<dbReference type="OrthoDB" id="2526154at2759"/>
<keyword evidence="3" id="KW-1185">Reference proteome</keyword>
<gene>
    <name evidence="2" type="ORF">FOMPIDRAFT_160629</name>
</gene>
<evidence type="ECO:0000256" key="1">
    <source>
        <dbReference type="SAM" id="MobiDB-lite"/>
    </source>
</evidence>
<dbReference type="AlphaFoldDB" id="S8EEK7"/>
<dbReference type="Proteomes" id="UP000015241">
    <property type="component" value="Unassembled WGS sequence"/>
</dbReference>